<dbReference type="Proteomes" id="UP001153148">
    <property type="component" value="Unassembled WGS sequence"/>
</dbReference>
<evidence type="ECO:0000313" key="1">
    <source>
        <dbReference type="EMBL" id="CAG2068213.1"/>
    </source>
</evidence>
<gene>
    <name evidence="1" type="ORF">TPAB3V08_LOCUS15156</name>
</gene>
<organism evidence="1 2">
    <name type="scientific">Timema podura</name>
    <name type="common">Walking stick</name>
    <dbReference type="NCBI Taxonomy" id="61482"/>
    <lineage>
        <taxon>Eukaryota</taxon>
        <taxon>Metazoa</taxon>
        <taxon>Ecdysozoa</taxon>
        <taxon>Arthropoda</taxon>
        <taxon>Hexapoda</taxon>
        <taxon>Insecta</taxon>
        <taxon>Pterygota</taxon>
        <taxon>Neoptera</taxon>
        <taxon>Polyneoptera</taxon>
        <taxon>Phasmatodea</taxon>
        <taxon>Timematodea</taxon>
        <taxon>Timematoidea</taxon>
        <taxon>Timematidae</taxon>
        <taxon>Timema</taxon>
    </lineage>
</organism>
<accession>A0ABN7PRK7</accession>
<evidence type="ECO:0000313" key="2">
    <source>
        <dbReference type="Proteomes" id="UP001153148"/>
    </source>
</evidence>
<comment type="caution">
    <text evidence="1">The sequence shown here is derived from an EMBL/GenBank/DDBJ whole genome shotgun (WGS) entry which is preliminary data.</text>
</comment>
<sequence length="70" mass="8022">MEFTRSEFYPLLPRHRKIRSDGKLTSWSVCPLFKVLRDWSCVCGTVAALWGTAGQYARKIDVRYRNVAGG</sequence>
<keyword evidence="2" id="KW-1185">Reference proteome</keyword>
<reference evidence="1" key="1">
    <citation type="submission" date="2021-03" db="EMBL/GenBank/DDBJ databases">
        <authorList>
            <person name="Tran Van P."/>
        </authorList>
    </citation>
    <scope>NUCLEOTIDE SEQUENCE</scope>
</reference>
<protein>
    <submittedName>
        <fullName evidence="1">Uncharacterized protein</fullName>
    </submittedName>
</protein>
<proteinExistence type="predicted"/>
<feature type="non-terminal residue" evidence="1">
    <location>
        <position position="70"/>
    </location>
</feature>
<name>A0ABN7PRK7_TIMPD</name>
<dbReference type="EMBL" id="CAJPIN010084413">
    <property type="protein sequence ID" value="CAG2068213.1"/>
    <property type="molecule type" value="Genomic_DNA"/>
</dbReference>